<reference evidence="1 2" key="1">
    <citation type="submission" date="2024-04" db="EMBL/GenBank/DDBJ databases">
        <title>draft genome sequnece of Flavobacterium buctense JCM 30750.</title>
        <authorList>
            <person name="Kim D.-U."/>
        </authorList>
    </citation>
    <scope>NUCLEOTIDE SEQUENCE [LARGE SCALE GENOMIC DNA]</scope>
    <source>
        <strain evidence="1 2">JCM 30750</strain>
    </source>
</reference>
<name>A0ABU9E0J7_9FLAO</name>
<evidence type="ECO:0000313" key="2">
    <source>
        <dbReference type="Proteomes" id="UP001491349"/>
    </source>
</evidence>
<accession>A0ABU9E0J7</accession>
<evidence type="ECO:0008006" key="3">
    <source>
        <dbReference type="Google" id="ProtNLM"/>
    </source>
</evidence>
<organism evidence="1 2">
    <name type="scientific">Flavobacterium buctense</name>
    <dbReference type="NCBI Taxonomy" id="1648146"/>
    <lineage>
        <taxon>Bacteria</taxon>
        <taxon>Pseudomonadati</taxon>
        <taxon>Bacteroidota</taxon>
        <taxon>Flavobacteriia</taxon>
        <taxon>Flavobacteriales</taxon>
        <taxon>Flavobacteriaceae</taxon>
        <taxon>Flavobacterium</taxon>
    </lineage>
</organism>
<gene>
    <name evidence="1" type="ORF">WMW71_01930</name>
</gene>
<evidence type="ECO:0000313" key="1">
    <source>
        <dbReference type="EMBL" id="MEK8179087.1"/>
    </source>
</evidence>
<dbReference type="RefSeq" id="WP_187659223.1">
    <property type="nucleotide sequence ID" value="NZ_JACTAB010000001.1"/>
</dbReference>
<protein>
    <recommendedName>
        <fullName evidence="3">Peptidylprolyl isomerase</fullName>
    </recommendedName>
</protein>
<proteinExistence type="predicted"/>
<keyword evidence="2" id="KW-1185">Reference proteome</keyword>
<comment type="caution">
    <text evidence="1">The sequence shown here is derived from an EMBL/GenBank/DDBJ whole genome shotgun (WGS) entry which is preliminary data.</text>
</comment>
<dbReference type="EMBL" id="JBBPCB010000001">
    <property type="protein sequence ID" value="MEK8179087.1"/>
    <property type="molecule type" value="Genomic_DNA"/>
</dbReference>
<sequence>MRKEIYGLLLFSFFAMISNYVQGQTLLSDSLRIEKIISKQINNDLRGQIIVVKDPTDVAFLSAYIDKTKTHPSQRERVHIINDRKTIGGRYKQGDATVLQQVLEILNSEDYHAIDEFLEQMKQEFDDSLRPYTLNDAVKSKLFELIAVPELESSIIYYLDRQKIEGRTQLFETRLFSDKSTQTELLIEKLCEEKSVSDKVANYFSKTINQKKPNFSTSDILPRIYEKSSPVAQKELINELYTYLDKNPFQPEEFSSIEISTEETDTIQVLGIDEQKHFKKQVLYQVLGSNDKRNLALINKLKELSNHEILKDQNAELEYLITNAEFSFLDLSKRKQILLDKMKERKTYSDSFSDFFSDEEIKNDSQLQVSLLQNGETLGFFEKDYWIAQIKSAFSYLDSKSFTELVQNSIKSSETRNVFLVEYFLLDIKTKWLAENGFKTKTLTNQQKSDFLNDIREDKRSNIFTAMELNEIGVSLEPEHIKQTENYNVLFEKFINLSGGKIKEVKSCIQYIYDEYFNKSGPRVFISYKDKCYILIPEQYSEFSELGLIRLVLDQIVEESGITEKYYFLDLYRNADTYGEYSLFGEAQLIEKLTTKFEMDISRNPQDDYR</sequence>
<dbReference type="Proteomes" id="UP001491349">
    <property type="component" value="Unassembled WGS sequence"/>
</dbReference>